<evidence type="ECO:0000256" key="5">
    <source>
        <dbReference type="ARBA" id="ARBA00022840"/>
    </source>
</evidence>
<dbReference type="Proteomes" id="UP000237105">
    <property type="component" value="Unassembled WGS sequence"/>
</dbReference>
<name>A0A2P5AUL6_PARAD</name>
<gene>
    <name evidence="7" type="ORF">PanWU01x14_298720</name>
</gene>
<dbReference type="OrthoDB" id="10253115at2759"/>
<dbReference type="STRING" id="3476.A0A2P5AUL6"/>
<reference evidence="8" key="1">
    <citation type="submission" date="2016-06" db="EMBL/GenBank/DDBJ databases">
        <title>Parallel loss of symbiosis genes in relatives of nitrogen-fixing non-legume Parasponia.</title>
        <authorList>
            <person name="Van Velzen R."/>
            <person name="Holmer R."/>
            <person name="Bu F."/>
            <person name="Rutten L."/>
            <person name="Van Zeijl A."/>
            <person name="Liu W."/>
            <person name="Santuari L."/>
            <person name="Cao Q."/>
            <person name="Sharma T."/>
            <person name="Shen D."/>
            <person name="Roswanjaya Y."/>
            <person name="Wardhani T."/>
            <person name="Kalhor M.S."/>
            <person name="Jansen J."/>
            <person name="Van den Hoogen J."/>
            <person name="Gungor B."/>
            <person name="Hartog M."/>
            <person name="Hontelez J."/>
            <person name="Verver J."/>
            <person name="Yang W.-C."/>
            <person name="Schijlen E."/>
            <person name="Repin R."/>
            <person name="Schilthuizen M."/>
            <person name="Schranz E."/>
            <person name="Heidstra R."/>
            <person name="Miyata K."/>
            <person name="Fedorova E."/>
            <person name="Kohlen W."/>
            <person name="Bisseling T."/>
            <person name="Smit S."/>
            <person name="Geurts R."/>
        </authorList>
    </citation>
    <scope>NUCLEOTIDE SEQUENCE [LARGE SCALE GENOMIC DNA]</scope>
    <source>
        <strain evidence="8">cv. WU1-14</strain>
    </source>
</reference>
<dbReference type="InterPro" id="IPR000873">
    <property type="entry name" value="AMP-dep_synth/lig_dom"/>
</dbReference>
<dbReference type="Pfam" id="PF00501">
    <property type="entry name" value="AMP-binding"/>
    <property type="match status" value="1"/>
</dbReference>
<dbReference type="GO" id="GO:0005829">
    <property type="term" value="C:cytosol"/>
    <property type="evidence" value="ECO:0007669"/>
    <property type="project" value="UniProtKB-SubCell"/>
</dbReference>
<dbReference type="EMBL" id="JXTB01000443">
    <property type="protein sequence ID" value="PON40237.1"/>
    <property type="molecule type" value="Genomic_DNA"/>
</dbReference>
<keyword evidence="8" id="KW-1185">Reference proteome</keyword>
<keyword evidence="3 7" id="KW-0436">Ligase</keyword>
<evidence type="ECO:0000256" key="1">
    <source>
        <dbReference type="ARBA" id="ARBA00004514"/>
    </source>
</evidence>
<protein>
    <submittedName>
        <fullName evidence="7">AMP-dependent synthetase/ligase</fullName>
    </submittedName>
</protein>
<proteinExistence type="inferred from homology"/>
<evidence type="ECO:0000256" key="3">
    <source>
        <dbReference type="ARBA" id="ARBA00022598"/>
    </source>
</evidence>
<dbReference type="Gene3D" id="2.30.38.10">
    <property type="entry name" value="Luciferase, Domain 3"/>
    <property type="match status" value="1"/>
</dbReference>
<keyword evidence="4" id="KW-0547">Nucleotide-binding</keyword>
<feature type="domain" description="AMP-dependent synthetase/ligase" evidence="6">
    <location>
        <begin position="23"/>
        <end position="128"/>
    </location>
</feature>
<dbReference type="Gene3D" id="3.40.50.980">
    <property type="match status" value="1"/>
</dbReference>
<keyword evidence="5" id="KW-0067">ATP-binding</keyword>
<evidence type="ECO:0000259" key="6">
    <source>
        <dbReference type="Pfam" id="PF00501"/>
    </source>
</evidence>
<organism evidence="7 8">
    <name type="scientific">Parasponia andersonii</name>
    <name type="common">Sponia andersonii</name>
    <dbReference type="NCBI Taxonomy" id="3476"/>
    <lineage>
        <taxon>Eukaryota</taxon>
        <taxon>Viridiplantae</taxon>
        <taxon>Streptophyta</taxon>
        <taxon>Embryophyta</taxon>
        <taxon>Tracheophyta</taxon>
        <taxon>Spermatophyta</taxon>
        <taxon>Magnoliopsida</taxon>
        <taxon>eudicotyledons</taxon>
        <taxon>Gunneridae</taxon>
        <taxon>Pentapetalae</taxon>
        <taxon>rosids</taxon>
        <taxon>fabids</taxon>
        <taxon>Rosales</taxon>
        <taxon>Cannabaceae</taxon>
        <taxon>Parasponia</taxon>
    </lineage>
</organism>
<comment type="caution">
    <text evidence="7">The sequence shown here is derived from an EMBL/GenBank/DDBJ whole genome shotgun (WGS) entry which is preliminary data.</text>
</comment>
<comment type="similarity">
    <text evidence="2">Belongs to the ATP-dependent AMP-binding enzyme family.</text>
</comment>
<evidence type="ECO:0000313" key="7">
    <source>
        <dbReference type="EMBL" id="PON40237.1"/>
    </source>
</evidence>
<accession>A0A2P5AUL6</accession>
<dbReference type="AlphaFoldDB" id="A0A2P5AUL6"/>
<dbReference type="GO" id="GO:0005524">
    <property type="term" value="F:ATP binding"/>
    <property type="evidence" value="ECO:0007669"/>
    <property type="project" value="UniProtKB-KW"/>
</dbReference>
<evidence type="ECO:0000256" key="4">
    <source>
        <dbReference type="ARBA" id="ARBA00022741"/>
    </source>
</evidence>
<dbReference type="PANTHER" id="PTHR43859">
    <property type="entry name" value="ACYL-ACTIVATING ENZYME"/>
    <property type="match status" value="1"/>
</dbReference>
<sequence>MEEPKPSPANSSLLTPLGFLVRAVTVYGNCTLVVYSDTTFTWSETHRRCLRVASAIASLGIGRGHVVSVVAPNIVTMYELQFAVPMAGAVLNNINVRLNAVTISVMLRHCESKLVFVDQLSASLVLDAVSLFPKSTPIPLLVLIADHHSEESLTVEYPDRFICNYEDPVEKGDDKFRAQTAYVSLDSAHVSRKRLELHLRDGSRRWDQRMPPEIRRSDHLQPNPTVWRYSHVRRTGGAQHAVRPNAKPLINPVNILTAGARRLRRCSAGPSQGGFAVSCAWKPNWNRLPATEQALLKARQGVRKAMMVEMDVVDPNSGISVKRDGVTMGKVVLRGGCVMLGYLKDPDATAK</sequence>
<dbReference type="SUPFAM" id="SSF56801">
    <property type="entry name" value="Acetyl-CoA synthetase-like"/>
    <property type="match status" value="2"/>
</dbReference>
<dbReference type="GO" id="GO:0016874">
    <property type="term" value="F:ligase activity"/>
    <property type="evidence" value="ECO:0007669"/>
    <property type="project" value="UniProtKB-KW"/>
</dbReference>
<comment type="subcellular location">
    <subcellularLocation>
        <location evidence="1">Cytoplasm</location>
        <location evidence="1">Cytosol</location>
    </subcellularLocation>
</comment>
<evidence type="ECO:0000313" key="8">
    <source>
        <dbReference type="Proteomes" id="UP000237105"/>
    </source>
</evidence>
<dbReference type="PANTHER" id="PTHR43859:SF57">
    <property type="entry name" value="ACYL-ACTIVATING ENZYME 8-RELATED"/>
    <property type="match status" value="1"/>
</dbReference>
<evidence type="ECO:0000256" key="2">
    <source>
        <dbReference type="ARBA" id="ARBA00006432"/>
    </source>
</evidence>